<evidence type="ECO:0000256" key="7">
    <source>
        <dbReference type="ARBA" id="ARBA00022807"/>
    </source>
</evidence>
<comment type="catalytic activity">
    <reaction evidence="1">
        <text>Thiol-dependent hydrolysis of ester, thioester, amide, peptide and isopeptide bonds formed by the C-terminal Gly of ubiquitin (a 76-residue protein attached to proteins as an intracellular targeting signal).</text>
        <dbReference type="EC" id="3.4.19.12"/>
    </reaction>
</comment>
<sequence length="583" mass="66817">MQNHDEIPVEPETESTAFNIDYEADDEWSNYKDSDVMQQQSAIFEQNAAKFPFVGDKESLSSLEAEYESGSPILLEKIKVYYNILCFMLILFFIEYCYSAFTSMQVLSEEYGAIRRTRGDGNCFFRSFMFSYLEHILQSQDQAEVERVKTNVEKCRKTLQDLGYADFTFEDFFSLFLEQLESVLQGNDASISHDELIIRSRDQSVSDYVVMFFRFVTSGEIRKRSEFFEPFILGLSNTTVEQFCKTSVEPMGEESDHVHITALCDALGVPIRVVYLDRSSCDKEGRVSVNHHDFVPTPSDGASAGTSETGSEPDPFIVLLYRPGHYDILYKKELPETTKSRRELAFIHHQRPAAKMVERFFSINSPNPHHDPIILLSGPPSSGKTSLLFQFAFNSVISHGGKSVVFICSRRKLDPKPPFLSKGVDPTSDVFDRIQMKYVEDEEGINKFFAAFHMHDTFPALVVIDDLGEFFDERNCQQRYHSPRGRELAMVRTLALCRNAINHANETGPCMLLLSDTHHGDTLRFLHIYKRWVNSIYTIKGDGIGSYILRCNSLETARTKAARYSVSLQYLVLEETYENEEQR</sequence>
<evidence type="ECO:0000313" key="11">
    <source>
        <dbReference type="EMBL" id="KAK9062829.1"/>
    </source>
</evidence>
<dbReference type="EMBL" id="JBCNJP010000019">
    <property type="protein sequence ID" value="KAK9062829.1"/>
    <property type="molecule type" value="Genomic_DNA"/>
</dbReference>
<feature type="transmembrane region" description="Helical" evidence="9">
    <location>
        <begin position="80"/>
        <end position="101"/>
    </location>
</feature>
<dbReference type="PANTHER" id="PTHR12931:SF15">
    <property type="entry name" value="UBIQUITIN THIOESTERASE OTUBAIN-LIKE"/>
    <property type="match status" value="1"/>
</dbReference>
<dbReference type="FunFam" id="1.20.1300.20:FF:000001">
    <property type="entry name" value="Ubiquitin thioesterase OTUB1"/>
    <property type="match status" value="1"/>
</dbReference>
<dbReference type="GO" id="GO:0004843">
    <property type="term" value="F:cysteine-type deubiquitinase activity"/>
    <property type="evidence" value="ECO:0007669"/>
    <property type="project" value="UniProtKB-EC"/>
</dbReference>
<evidence type="ECO:0000259" key="10">
    <source>
        <dbReference type="PROSITE" id="PS50802"/>
    </source>
</evidence>
<dbReference type="InterPro" id="IPR038765">
    <property type="entry name" value="Papain-like_cys_pep_sf"/>
</dbReference>
<evidence type="ECO:0000256" key="1">
    <source>
        <dbReference type="ARBA" id="ARBA00000707"/>
    </source>
</evidence>
<dbReference type="SUPFAM" id="SSF52540">
    <property type="entry name" value="P-loop containing nucleoside triphosphate hydrolases"/>
    <property type="match status" value="1"/>
</dbReference>
<feature type="domain" description="OTU" evidence="10">
    <location>
        <begin position="112"/>
        <end position="332"/>
    </location>
</feature>
<dbReference type="PANTHER" id="PTHR12931">
    <property type="entry name" value="UBIQUITIN THIOLESTERASE PROTEIN OTUB"/>
    <property type="match status" value="1"/>
</dbReference>
<keyword evidence="6" id="KW-0378">Hydrolase</keyword>
<dbReference type="EC" id="3.4.19.12" evidence="3"/>
<evidence type="ECO:0000256" key="9">
    <source>
        <dbReference type="SAM" id="Phobius"/>
    </source>
</evidence>
<evidence type="ECO:0000256" key="2">
    <source>
        <dbReference type="ARBA" id="ARBA00006579"/>
    </source>
</evidence>
<evidence type="ECO:0000313" key="12">
    <source>
        <dbReference type="Proteomes" id="UP001408789"/>
    </source>
</evidence>
<dbReference type="GO" id="GO:0006508">
    <property type="term" value="P:proteolysis"/>
    <property type="evidence" value="ECO:0007669"/>
    <property type="project" value="UniProtKB-KW"/>
</dbReference>
<accession>A0AAP0D0X0</accession>
<reference evidence="11 12" key="1">
    <citation type="submission" date="2024-04" db="EMBL/GenBank/DDBJ databases">
        <title>The reference genome of an endangered Asteraceae, Deinandra increscens subsp. villosa, native to the Central Coast of California.</title>
        <authorList>
            <person name="Guilliams M."/>
            <person name="Hasenstab-Lehman K."/>
            <person name="Meyer R."/>
            <person name="Mcevoy S."/>
        </authorList>
    </citation>
    <scope>NUCLEOTIDE SEQUENCE [LARGE SCALE GENOMIC DNA]</scope>
    <source>
        <tissue evidence="11">Leaf</tissue>
    </source>
</reference>
<keyword evidence="9" id="KW-0812">Transmembrane</keyword>
<evidence type="ECO:0000256" key="3">
    <source>
        <dbReference type="ARBA" id="ARBA00012759"/>
    </source>
</evidence>
<dbReference type="Proteomes" id="UP001408789">
    <property type="component" value="Unassembled WGS sequence"/>
</dbReference>
<dbReference type="PROSITE" id="PS50802">
    <property type="entry name" value="OTU"/>
    <property type="match status" value="1"/>
</dbReference>
<proteinExistence type="inferred from homology"/>
<dbReference type="InterPro" id="IPR019400">
    <property type="entry name" value="Peptidase_C65_otubain"/>
</dbReference>
<comment type="caution">
    <text evidence="11">The sequence shown here is derived from an EMBL/GenBank/DDBJ whole genome shotgun (WGS) entry which is preliminary data.</text>
</comment>
<dbReference type="InterPro" id="IPR042467">
    <property type="entry name" value="Peptidase_C65_otubain_sub2"/>
</dbReference>
<dbReference type="GO" id="GO:0043130">
    <property type="term" value="F:ubiquitin binding"/>
    <property type="evidence" value="ECO:0007669"/>
    <property type="project" value="TreeGrafter"/>
</dbReference>
<dbReference type="InterPro" id="IPR042468">
    <property type="entry name" value="Peptidase_C65_otubain_sub1"/>
</dbReference>
<organism evidence="11 12">
    <name type="scientific">Deinandra increscens subsp. villosa</name>
    <dbReference type="NCBI Taxonomy" id="3103831"/>
    <lineage>
        <taxon>Eukaryota</taxon>
        <taxon>Viridiplantae</taxon>
        <taxon>Streptophyta</taxon>
        <taxon>Embryophyta</taxon>
        <taxon>Tracheophyta</taxon>
        <taxon>Spermatophyta</taxon>
        <taxon>Magnoliopsida</taxon>
        <taxon>eudicotyledons</taxon>
        <taxon>Gunneridae</taxon>
        <taxon>Pentapetalae</taxon>
        <taxon>asterids</taxon>
        <taxon>campanulids</taxon>
        <taxon>Asterales</taxon>
        <taxon>Asteraceae</taxon>
        <taxon>Asteroideae</taxon>
        <taxon>Heliantheae alliance</taxon>
        <taxon>Madieae</taxon>
        <taxon>Madiinae</taxon>
        <taxon>Deinandra</taxon>
    </lineage>
</organism>
<keyword evidence="9" id="KW-0472">Membrane</keyword>
<dbReference type="GO" id="GO:0071108">
    <property type="term" value="P:protein K48-linked deubiquitination"/>
    <property type="evidence" value="ECO:0007669"/>
    <property type="project" value="TreeGrafter"/>
</dbReference>
<gene>
    <name evidence="11" type="ORF">SSX86_020019</name>
</gene>
<evidence type="ECO:0000256" key="6">
    <source>
        <dbReference type="ARBA" id="ARBA00022801"/>
    </source>
</evidence>
<dbReference type="CDD" id="cd22765">
    <property type="entry name" value="AtOTU1-like"/>
    <property type="match status" value="1"/>
</dbReference>
<keyword evidence="12" id="KW-1185">Reference proteome</keyword>
<feature type="region of interest" description="Disordered" evidence="8">
    <location>
        <begin position="292"/>
        <end position="311"/>
    </location>
</feature>
<evidence type="ECO:0000256" key="4">
    <source>
        <dbReference type="ARBA" id="ARBA00022670"/>
    </source>
</evidence>
<keyword evidence="7" id="KW-0788">Thiol protease</keyword>
<name>A0AAP0D0X0_9ASTR</name>
<dbReference type="Gene3D" id="3.40.50.300">
    <property type="entry name" value="P-loop containing nucleotide triphosphate hydrolases"/>
    <property type="match status" value="1"/>
</dbReference>
<dbReference type="InterPro" id="IPR027417">
    <property type="entry name" value="P-loop_NTPase"/>
</dbReference>
<keyword evidence="5" id="KW-0833">Ubl conjugation pathway</keyword>
<keyword evidence="4" id="KW-0645">Protease</keyword>
<dbReference type="SUPFAM" id="SSF54001">
    <property type="entry name" value="Cysteine proteinases"/>
    <property type="match status" value="1"/>
</dbReference>
<dbReference type="GO" id="GO:0005634">
    <property type="term" value="C:nucleus"/>
    <property type="evidence" value="ECO:0007669"/>
    <property type="project" value="TreeGrafter"/>
</dbReference>
<dbReference type="Gene3D" id="3.30.200.60">
    <property type="entry name" value="Peptidase C65 Otubain, subdomain 1"/>
    <property type="match status" value="1"/>
</dbReference>
<keyword evidence="9" id="KW-1133">Transmembrane helix</keyword>
<evidence type="ECO:0000256" key="8">
    <source>
        <dbReference type="SAM" id="MobiDB-lite"/>
    </source>
</evidence>
<protein>
    <recommendedName>
        <fullName evidence="3">ubiquitinyl hydrolase 1</fullName>
        <ecNumber evidence="3">3.4.19.12</ecNumber>
    </recommendedName>
</protein>
<comment type="similarity">
    <text evidence="2">Belongs to the peptidase C65 family.</text>
</comment>
<dbReference type="AlphaFoldDB" id="A0AAP0D0X0"/>
<evidence type="ECO:0000256" key="5">
    <source>
        <dbReference type="ARBA" id="ARBA00022786"/>
    </source>
</evidence>
<dbReference type="Gene3D" id="1.20.1300.20">
    <property type="entry name" value="Peptidase C65 Otubain, subdomain 2"/>
    <property type="match status" value="1"/>
</dbReference>
<dbReference type="Pfam" id="PF10275">
    <property type="entry name" value="Peptidase_C65"/>
    <property type="match status" value="1"/>
</dbReference>
<dbReference type="InterPro" id="IPR003323">
    <property type="entry name" value="OTU_dom"/>
</dbReference>